<keyword evidence="1 2" id="KW-0732">Signal</keyword>
<gene>
    <name evidence="3" type="ORF">BCF44_114164</name>
</gene>
<dbReference type="RefSeq" id="WP_170217938.1">
    <property type="nucleotide sequence ID" value="NZ_CP144375.1"/>
</dbReference>
<keyword evidence="4" id="KW-1185">Reference proteome</keyword>
<name>A0A3E0H4F9_9PSEU</name>
<evidence type="ECO:0000313" key="4">
    <source>
        <dbReference type="Proteomes" id="UP000256269"/>
    </source>
</evidence>
<dbReference type="AlphaFoldDB" id="A0A3E0H4F9"/>
<accession>A0A3E0H4F9</accession>
<evidence type="ECO:0000256" key="1">
    <source>
        <dbReference type="ARBA" id="ARBA00022729"/>
    </source>
</evidence>
<feature type="chain" id="PRO_5017690856" description="DUF4352 domain-containing protein" evidence="2">
    <location>
        <begin position="26"/>
        <end position="167"/>
    </location>
</feature>
<evidence type="ECO:0000256" key="2">
    <source>
        <dbReference type="SAM" id="SignalP"/>
    </source>
</evidence>
<feature type="signal peptide" evidence="2">
    <location>
        <begin position="1"/>
        <end position="25"/>
    </location>
</feature>
<organism evidence="3 4">
    <name type="scientific">Kutzneria buriramensis</name>
    <dbReference type="NCBI Taxonomy" id="1045776"/>
    <lineage>
        <taxon>Bacteria</taxon>
        <taxon>Bacillati</taxon>
        <taxon>Actinomycetota</taxon>
        <taxon>Actinomycetes</taxon>
        <taxon>Pseudonocardiales</taxon>
        <taxon>Pseudonocardiaceae</taxon>
        <taxon>Kutzneria</taxon>
    </lineage>
</organism>
<dbReference type="InterPro" id="IPR029050">
    <property type="entry name" value="Immunoprotect_excell_Ig-like"/>
</dbReference>
<evidence type="ECO:0000313" key="3">
    <source>
        <dbReference type="EMBL" id="REH38139.1"/>
    </source>
</evidence>
<dbReference type="Gene3D" id="2.60.40.1240">
    <property type="match status" value="1"/>
</dbReference>
<protein>
    <recommendedName>
        <fullName evidence="5">DUF4352 domain-containing protein</fullName>
    </recommendedName>
</protein>
<proteinExistence type="predicted"/>
<reference evidence="3 4" key="1">
    <citation type="submission" date="2018-08" db="EMBL/GenBank/DDBJ databases">
        <title>Genomic Encyclopedia of Archaeal and Bacterial Type Strains, Phase II (KMG-II): from individual species to whole genera.</title>
        <authorList>
            <person name="Goeker M."/>
        </authorList>
    </citation>
    <scope>NUCLEOTIDE SEQUENCE [LARGE SCALE GENOMIC DNA]</scope>
    <source>
        <strain evidence="3 4">DSM 45791</strain>
    </source>
</reference>
<dbReference type="Proteomes" id="UP000256269">
    <property type="component" value="Unassembled WGS sequence"/>
</dbReference>
<evidence type="ECO:0008006" key="5">
    <source>
        <dbReference type="Google" id="ProtNLM"/>
    </source>
</evidence>
<dbReference type="EMBL" id="QUNO01000014">
    <property type="protein sequence ID" value="REH38139.1"/>
    <property type="molecule type" value="Genomic_DNA"/>
</dbReference>
<dbReference type="PROSITE" id="PS51257">
    <property type="entry name" value="PROKAR_LIPOPROTEIN"/>
    <property type="match status" value="1"/>
</dbReference>
<comment type="caution">
    <text evidence="3">The sequence shown here is derived from an EMBL/GenBank/DDBJ whole genome shotgun (WGS) entry which is preliminary data.</text>
</comment>
<sequence length="167" mass="16747">MRKAIAVVALVLAGATACGSLDDHAAAPSQAANTVAKFGQPIKVTGSQGATAEATVLTVTAQAKGQGDIAEAPANGQYSVIDVQIKGTGGSFPTNPLYLHYQAADGKTYDQNAGNAMTAGFSPELPVGSVPSGQSARGVVAIDTPAGQPKSIQLTNELGDVIATWQP</sequence>